<accession>A0ABS1BQM5</accession>
<dbReference type="InterPro" id="IPR010982">
    <property type="entry name" value="Lambda_DNA-bd_dom_sf"/>
</dbReference>
<gene>
    <name evidence="1" type="ORF">JDW22_02905</name>
</gene>
<evidence type="ECO:0000313" key="1">
    <source>
        <dbReference type="EMBL" id="MBK0395566.1"/>
    </source>
</evidence>
<reference evidence="1 2" key="1">
    <citation type="journal article" date="2021" name="Pathogens">
        <title>Isolation and Characterization of Kingella bonacorsii sp. nov., A Novel Kingella Species Detected in a Stable Periodontitis Subject.</title>
        <authorList>
            <person name="Antezack A."/>
            <person name="Boxberger M."/>
            <person name="Rolland C."/>
            <person name="Monnet-Corti V."/>
            <person name="La Scola B."/>
        </authorList>
    </citation>
    <scope>NUCLEOTIDE SEQUENCE [LARGE SCALE GENOMIC DNA]</scope>
    <source>
        <strain evidence="1 2">Marseille-Q4569</strain>
    </source>
</reference>
<dbReference type="EMBL" id="JAEHNZ010000001">
    <property type="protein sequence ID" value="MBK0395566.1"/>
    <property type="molecule type" value="Genomic_DNA"/>
</dbReference>
<sequence>MTPDVLLKEIGQHGMSTAQIADEIDVSTDYLVKLRSGERKTPSYIIMDKIRELHKRVVND</sequence>
<evidence type="ECO:0000313" key="2">
    <source>
        <dbReference type="Proteomes" id="UP000614058"/>
    </source>
</evidence>
<proteinExistence type="predicted"/>
<dbReference type="RefSeq" id="WP_200521632.1">
    <property type="nucleotide sequence ID" value="NZ_JAEHNZ010000001.1"/>
</dbReference>
<dbReference type="SUPFAM" id="SSF47413">
    <property type="entry name" value="lambda repressor-like DNA-binding domains"/>
    <property type="match status" value="1"/>
</dbReference>
<keyword evidence="2" id="KW-1185">Reference proteome</keyword>
<name>A0ABS1BQM5_9NEIS</name>
<organism evidence="1 2">
    <name type="scientific">Kingella bonacorsii</name>
    <dbReference type="NCBI Taxonomy" id="2796361"/>
    <lineage>
        <taxon>Bacteria</taxon>
        <taxon>Pseudomonadati</taxon>
        <taxon>Pseudomonadota</taxon>
        <taxon>Betaproteobacteria</taxon>
        <taxon>Neisseriales</taxon>
        <taxon>Neisseriaceae</taxon>
        <taxon>Kingella</taxon>
    </lineage>
</organism>
<protein>
    <recommendedName>
        <fullName evidence="3">HTH cro/C1-type domain-containing protein</fullName>
    </recommendedName>
</protein>
<dbReference type="Proteomes" id="UP000614058">
    <property type="component" value="Unassembled WGS sequence"/>
</dbReference>
<evidence type="ECO:0008006" key="3">
    <source>
        <dbReference type="Google" id="ProtNLM"/>
    </source>
</evidence>
<comment type="caution">
    <text evidence="1">The sequence shown here is derived from an EMBL/GenBank/DDBJ whole genome shotgun (WGS) entry which is preliminary data.</text>
</comment>